<evidence type="ECO:0000313" key="2">
    <source>
        <dbReference type="Proteomes" id="UP000824243"/>
    </source>
</evidence>
<organism evidence="1 2">
    <name type="scientific">Candidatus Mediterraneibacter caccavium</name>
    <dbReference type="NCBI Taxonomy" id="2838661"/>
    <lineage>
        <taxon>Bacteria</taxon>
        <taxon>Bacillati</taxon>
        <taxon>Bacillota</taxon>
        <taxon>Clostridia</taxon>
        <taxon>Lachnospirales</taxon>
        <taxon>Lachnospiraceae</taxon>
        <taxon>Mediterraneibacter</taxon>
    </lineage>
</organism>
<dbReference type="AlphaFoldDB" id="A0A9D1VXB1"/>
<accession>A0A9D1VXB1</accession>
<protein>
    <submittedName>
        <fullName evidence="1">Uncharacterized protein</fullName>
    </submittedName>
</protein>
<gene>
    <name evidence="1" type="ORF">H9981_05525</name>
</gene>
<reference evidence="1" key="2">
    <citation type="submission" date="2021-04" db="EMBL/GenBank/DDBJ databases">
        <authorList>
            <person name="Gilroy R."/>
        </authorList>
    </citation>
    <scope>NUCLEOTIDE SEQUENCE</scope>
    <source>
        <strain evidence="1">ChiSjej5B23-15282</strain>
    </source>
</reference>
<name>A0A9D1VXB1_9FIRM</name>
<comment type="caution">
    <text evidence="1">The sequence shown here is derived from an EMBL/GenBank/DDBJ whole genome shotgun (WGS) entry which is preliminary data.</text>
</comment>
<dbReference type="Proteomes" id="UP000824243">
    <property type="component" value="Unassembled WGS sequence"/>
</dbReference>
<sequence length="196" mass="22917">HVVQIMGHTFSAGNDEKRYIVYDDSGCFIRSLGKNGRNGFVEEICWKDIREKIAENSFLMYPMHERVYISYEDINVIFNDLEKRMKVKEVLERAGKKIIKRRIFVVDNTILKDFLKNKIQLDDTIGDIAHMEKEIDDISCKSLPHYLWYCEFQAEDCNLIFFADPTYNNKTTKDIIVNHTPIISKNVLGLLEKTNG</sequence>
<feature type="non-terminal residue" evidence="1">
    <location>
        <position position="1"/>
    </location>
</feature>
<reference evidence="1" key="1">
    <citation type="journal article" date="2021" name="PeerJ">
        <title>Extensive microbial diversity within the chicken gut microbiome revealed by metagenomics and culture.</title>
        <authorList>
            <person name="Gilroy R."/>
            <person name="Ravi A."/>
            <person name="Getino M."/>
            <person name="Pursley I."/>
            <person name="Horton D.L."/>
            <person name="Alikhan N.F."/>
            <person name="Baker D."/>
            <person name="Gharbi K."/>
            <person name="Hall N."/>
            <person name="Watson M."/>
            <person name="Adriaenssens E.M."/>
            <person name="Foster-Nyarko E."/>
            <person name="Jarju S."/>
            <person name="Secka A."/>
            <person name="Antonio M."/>
            <person name="Oren A."/>
            <person name="Chaudhuri R.R."/>
            <person name="La Ragione R."/>
            <person name="Hildebrand F."/>
            <person name="Pallen M.J."/>
        </authorList>
    </citation>
    <scope>NUCLEOTIDE SEQUENCE</scope>
    <source>
        <strain evidence="1">ChiSjej5B23-15282</strain>
    </source>
</reference>
<proteinExistence type="predicted"/>
<dbReference type="EMBL" id="DXFA01000098">
    <property type="protein sequence ID" value="HIX48454.1"/>
    <property type="molecule type" value="Genomic_DNA"/>
</dbReference>
<evidence type="ECO:0000313" key="1">
    <source>
        <dbReference type="EMBL" id="HIX48454.1"/>
    </source>
</evidence>